<dbReference type="Pfam" id="PF14285">
    <property type="entry name" value="DUF4367"/>
    <property type="match status" value="1"/>
</dbReference>
<name>A0ABX2ZTC8_9BACI</name>
<protein>
    <recommendedName>
        <fullName evidence="1">DUF4367 domain-containing protein</fullName>
    </recommendedName>
</protein>
<organism evidence="2 3">
    <name type="scientific">Gottfriedia luciferensis</name>
    <dbReference type="NCBI Taxonomy" id="178774"/>
    <lineage>
        <taxon>Bacteria</taxon>
        <taxon>Bacillati</taxon>
        <taxon>Bacillota</taxon>
        <taxon>Bacilli</taxon>
        <taxon>Bacillales</taxon>
        <taxon>Bacillaceae</taxon>
        <taxon>Gottfriedia</taxon>
    </lineage>
</organism>
<dbReference type="InterPro" id="IPR025377">
    <property type="entry name" value="DUF4367"/>
</dbReference>
<reference evidence="2 3" key="1">
    <citation type="submission" date="2016-07" db="EMBL/GenBank/DDBJ databases">
        <authorList>
            <person name="Townsley L."/>
            <person name="Shank E.A."/>
        </authorList>
    </citation>
    <scope>NUCLEOTIDE SEQUENCE [LARGE SCALE GENOMIC DNA]</scope>
    <source>
        <strain evidence="2 3">CH01</strain>
    </source>
</reference>
<feature type="domain" description="DUF4367" evidence="1">
    <location>
        <begin position="142"/>
        <end position="224"/>
    </location>
</feature>
<evidence type="ECO:0000313" key="2">
    <source>
        <dbReference type="EMBL" id="ODG91767.1"/>
    </source>
</evidence>
<keyword evidence="3" id="KW-1185">Reference proteome</keyword>
<dbReference type="Proteomes" id="UP000094580">
    <property type="component" value="Unassembled WGS sequence"/>
</dbReference>
<evidence type="ECO:0000313" key="3">
    <source>
        <dbReference type="Proteomes" id="UP000094580"/>
    </source>
</evidence>
<gene>
    <name evidence="2" type="ORF">BED47_21825</name>
</gene>
<proteinExistence type="predicted"/>
<dbReference type="EMBL" id="MDKC01000014">
    <property type="protein sequence ID" value="ODG91767.1"/>
    <property type="molecule type" value="Genomic_DNA"/>
</dbReference>
<sequence>MIIACLVLSSCKQNEKTLQHKNASKVKKIDFVALLEAPPDAKSASESAISEYEWHFKDKTTTKPLKSSIVNDVSIGNRSIVILNTQKIDNRFVVMNYKYTNMYNLLSFMDLNVKDGQYFTDKGGIKLPLNQFVVAKSTEPDDDPVILAFANKKKIAVIARYKRFSFKLNSNENKNISIVDSSGHKLFIVTNGQRRFLYFFDNDYIFVVTGNLNKNELINISDSLPSATSDIFPSSKNKN</sequence>
<comment type="caution">
    <text evidence="2">The sequence shown here is derived from an EMBL/GenBank/DDBJ whole genome shotgun (WGS) entry which is preliminary data.</text>
</comment>
<evidence type="ECO:0000259" key="1">
    <source>
        <dbReference type="Pfam" id="PF14285"/>
    </source>
</evidence>
<dbReference type="RefSeq" id="WP_069033877.1">
    <property type="nucleotide sequence ID" value="NZ_MDKC01000014.1"/>
</dbReference>
<accession>A0ABX2ZTC8</accession>